<dbReference type="EMBL" id="FPKS01000001">
    <property type="protein sequence ID" value="SFZ70624.1"/>
    <property type="molecule type" value="Genomic_DNA"/>
</dbReference>
<dbReference type="EMBL" id="JXJT01000004">
    <property type="protein sequence ID" value="PCS04263.1"/>
    <property type="molecule type" value="Genomic_DNA"/>
</dbReference>
<reference evidence="3 4" key="2">
    <citation type="submission" date="2016-11" db="EMBL/GenBank/DDBJ databases">
        <authorList>
            <person name="Jaros S."/>
            <person name="Januszkiewicz K."/>
            <person name="Wedrychowicz H."/>
        </authorList>
    </citation>
    <scope>NUCLEOTIDE SEQUENCE [LARGE SCALE GENOMIC DNA]</scope>
    <source>
        <strain evidence="3 4">DSM 22330</strain>
    </source>
</reference>
<dbReference type="OrthoDB" id="2241177at2"/>
<dbReference type="AlphaFoldDB" id="A0A1K2H4P4"/>
<organism evidence="3 4">
    <name type="scientific">Pseudolactococcus chungangensis CAU 28 = DSM 22330</name>
    <dbReference type="NCBI Taxonomy" id="1122154"/>
    <lineage>
        <taxon>Bacteria</taxon>
        <taxon>Bacillati</taxon>
        <taxon>Bacillota</taxon>
        <taxon>Bacilli</taxon>
        <taxon>Lactobacillales</taxon>
        <taxon>Streptococcaceae</taxon>
        <taxon>Pseudolactococcus</taxon>
    </lineage>
</organism>
<sequence>MERFILTEKEQQVFKLCSCLLNKDSSGMSFEEIIKEIGLSKTTINYAISKLRQVLNIVIGEDGYLLYKSTDTLYLEVYQSISFQMLKNKYISGVFFLHFFQEAYHERFSSLMKEVDAKFMSYETGKKELVKCRAYMKHFSLQLFTKRKVENMIDGEEKQIRFMFFCMVLSQFQCKFIDFFESENIQLNLFLDNIVKAFPFIFQSSKLKIKIFYRIALDRIEKGHLLPEDMIFPSYFECPVLSLEMFTQRVEMLFIDLDLTAQQKKLEIDFLYFLFCTLIYQPAYTLEGIDCQDNDCLTFINTIETIGGMTLTSKEKQYVCYAHKQCIVWHQMFHVSFCFHHLMTEQERFTEKNSDYMLLWNQIALALQEVPIYHDAFLQHPNMTFFFQRIFNTISFSREIPCKVFLLCYSAITQSIAMENLKNRQLTIKIDFVNTIEEADIVISELDLPDQEPSPKHICFVNLPFDLRDWKNIENTIIKWRTSE</sequence>
<dbReference type="Proteomes" id="UP000218979">
    <property type="component" value="Unassembled WGS sequence"/>
</dbReference>
<gene>
    <name evidence="2" type="ORF">RR45_GL001567</name>
    <name evidence="3" type="ORF">SAMN02746068_00268</name>
</gene>
<feature type="domain" description="Mga helix-turn-helix" evidence="1">
    <location>
        <begin position="81"/>
        <end position="166"/>
    </location>
</feature>
<accession>A0A1K2H4P4</accession>
<dbReference type="InterPro" id="IPR007737">
    <property type="entry name" value="Mga_HTH"/>
</dbReference>
<keyword evidence="5" id="KW-1185">Reference proteome</keyword>
<evidence type="ECO:0000313" key="2">
    <source>
        <dbReference type="EMBL" id="PCS04263.1"/>
    </source>
</evidence>
<dbReference type="RefSeq" id="WP_031365551.1">
    <property type="nucleotide sequence ID" value="NZ_FPKS01000001.1"/>
</dbReference>
<evidence type="ECO:0000313" key="5">
    <source>
        <dbReference type="Proteomes" id="UP000218979"/>
    </source>
</evidence>
<protein>
    <submittedName>
        <fullName evidence="3">Mga helix-turn-helix domain-containing protein</fullName>
    </submittedName>
</protein>
<evidence type="ECO:0000313" key="4">
    <source>
        <dbReference type="Proteomes" id="UP000185655"/>
    </source>
</evidence>
<dbReference type="STRING" id="1122154.SAMN02746068_00268"/>
<evidence type="ECO:0000313" key="3">
    <source>
        <dbReference type="EMBL" id="SFZ70624.1"/>
    </source>
</evidence>
<proteinExistence type="predicted"/>
<dbReference type="Proteomes" id="UP000185655">
    <property type="component" value="Unassembled WGS sequence"/>
</dbReference>
<name>A0A1K2H4P4_9LACT</name>
<dbReference type="Pfam" id="PF05043">
    <property type="entry name" value="Mga"/>
    <property type="match status" value="1"/>
</dbReference>
<evidence type="ECO:0000259" key="1">
    <source>
        <dbReference type="Pfam" id="PF05043"/>
    </source>
</evidence>
<reference evidence="2 5" key="1">
    <citation type="submission" date="2014-12" db="EMBL/GenBank/DDBJ databases">
        <title>Draft genome sequences of 10 type strains of Lactococcus.</title>
        <authorList>
            <person name="Sun Z."/>
            <person name="Zhong Z."/>
            <person name="Liu W."/>
            <person name="Zhang W."/>
            <person name="Zhang H."/>
        </authorList>
    </citation>
    <scope>NUCLEOTIDE SEQUENCE [LARGE SCALE GENOMIC DNA]</scope>
    <source>
        <strain evidence="2 5">DSM 22330</strain>
    </source>
</reference>